<dbReference type="OrthoDB" id="5517693at2"/>
<dbReference type="PATRIC" id="fig|1300344.3.peg.2608"/>
<sequence length="352" mass="37410">MPEAPHAPAIRRITSILSDLHDPSSPSAGMFTAELGAPTVPAVLDTSLADSRHVADQVASGALREVRPGVLLPAAVVGADPAGHDETLLAEVRGVLAASRSRLWFSHATAARLLGAWTYATPCLVDVTHTFKPHVAGGREPLVRRHFTTLPPRERATVGGIPVTSPERTLVDCLRTLTPAGGLAVADSLFRLGADPAEVSRIMTASAGKRGMVRARRLLELCDPRSGSPGESVARLVAADDGLPRPVCQIPVVTASGTWYVDFGWPDVGLGVEFDGAVKYAGGRYGDPEMVRRRQERRAAAILDAGYELVRVGWSELADPLTLGHTLRAAYTEAWRAARSDAGRRPARAGLR</sequence>
<dbReference type="STRING" id="1300344.I598_2594"/>
<keyword evidence="3" id="KW-1185">Reference proteome</keyword>
<proteinExistence type="predicted"/>
<evidence type="ECO:0000313" key="3">
    <source>
        <dbReference type="Proteomes" id="UP000076794"/>
    </source>
</evidence>
<evidence type="ECO:0000313" key="2">
    <source>
        <dbReference type="EMBL" id="ANC32126.1"/>
    </source>
</evidence>
<evidence type="ECO:0000259" key="1">
    <source>
        <dbReference type="Pfam" id="PF09407"/>
    </source>
</evidence>
<dbReference type="Proteomes" id="UP000076794">
    <property type="component" value="Chromosome"/>
</dbReference>
<dbReference type="KEGG" id="ido:I598_2594"/>
<feature type="domain" description="AbiEi antitoxin C-terminal" evidence="1">
    <location>
        <begin position="109"/>
        <end position="221"/>
    </location>
</feature>
<dbReference type="AlphaFoldDB" id="A0A168FMC9"/>
<accession>A0A168FMC9</accession>
<dbReference type="InterPro" id="IPR018547">
    <property type="entry name" value="AbiEi_C"/>
</dbReference>
<dbReference type="EMBL" id="CP014209">
    <property type="protein sequence ID" value="ANC32126.1"/>
    <property type="molecule type" value="Genomic_DNA"/>
</dbReference>
<dbReference type="RefSeq" id="WP_068203302.1">
    <property type="nucleotide sequence ID" value="NZ_CP014209.1"/>
</dbReference>
<reference evidence="2 3" key="1">
    <citation type="submission" date="2016-01" db="EMBL/GenBank/DDBJ databases">
        <title>Complete genome sequence of a soil Actinobacterium, Isoptericola dokdonensis DS-3.</title>
        <authorList>
            <person name="Kwon S.-K."/>
            <person name="Kim J.F."/>
        </authorList>
    </citation>
    <scope>NUCLEOTIDE SEQUENCE [LARGE SCALE GENOMIC DNA]</scope>
    <source>
        <strain evidence="2 3">DS-3</strain>
    </source>
</reference>
<gene>
    <name evidence="2" type="ORF">I598_2594</name>
</gene>
<dbReference type="Pfam" id="PF09407">
    <property type="entry name" value="AbiEi_1"/>
    <property type="match status" value="1"/>
</dbReference>
<name>A0A168FMC9_9MICO</name>
<protein>
    <recommendedName>
        <fullName evidence="1">AbiEi antitoxin C-terminal domain-containing protein</fullName>
    </recommendedName>
</protein>
<organism evidence="2 3">
    <name type="scientific">Isoptericola dokdonensis DS-3</name>
    <dbReference type="NCBI Taxonomy" id="1300344"/>
    <lineage>
        <taxon>Bacteria</taxon>
        <taxon>Bacillati</taxon>
        <taxon>Actinomycetota</taxon>
        <taxon>Actinomycetes</taxon>
        <taxon>Micrococcales</taxon>
        <taxon>Promicromonosporaceae</taxon>
        <taxon>Isoptericola</taxon>
    </lineage>
</organism>